<feature type="domain" description="Glycosyl transferase CAP10" evidence="3">
    <location>
        <begin position="321"/>
        <end position="602"/>
    </location>
</feature>
<dbReference type="InterPro" id="IPR051091">
    <property type="entry name" value="O-Glucosyltr/Glycosyltrsf_90"/>
</dbReference>
<evidence type="ECO:0000256" key="2">
    <source>
        <dbReference type="SAM" id="MobiDB-lite"/>
    </source>
</evidence>
<dbReference type="AlphaFoldDB" id="A0A8K0T6V8"/>
<gene>
    <name evidence="4" type="ORF">B0I35DRAFT_473167</name>
</gene>
<dbReference type="Proteomes" id="UP000813444">
    <property type="component" value="Unassembled WGS sequence"/>
</dbReference>
<feature type="region of interest" description="Disordered" evidence="2">
    <location>
        <begin position="29"/>
        <end position="48"/>
    </location>
</feature>
<comment type="caution">
    <text evidence="4">The sequence shown here is derived from an EMBL/GenBank/DDBJ whole genome shotgun (WGS) entry which is preliminary data.</text>
</comment>
<name>A0A8K0T6V8_9HYPO</name>
<dbReference type="PANTHER" id="PTHR12203:SF104">
    <property type="entry name" value="PROTEIN CAP1, PUTATIVE (AFU_ORTHOLOGUE AFUA_1G05595)-RELATED"/>
    <property type="match status" value="1"/>
</dbReference>
<protein>
    <recommendedName>
        <fullName evidence="3">Glycosyl transferase CAP10 domain-containing protein</fullName>
    </recommendedName>
</protein>
<keyword evidence="5" id="KW-1185">Reference proteome</keyword>
<dbReference type="InterPro" id="IPR006598">
    <property type="entry name" value="CAP10"/>
</dbReference>
<evidence type="ECO:0000313" key="5">
    <source>
        <dbReference type="Proteomes" id="UP000813444"/>
    </source>
</evidence>
<organism evidence="4 5">
    <name type="scientific">Stachybotrys elegans</name>
    <dbReference type="NCBI Taxonomy" id="80388"/>
    <lineage>
        <taxon>Eukaryota</taxon>
        <taxon>Fungi</taxon>
        <taxon>Dikarya</taxon>
        <taxon>Ascomycota</taxon>
        <taxon>Pezizomycotina</taxon>
        <taxon>Sordariomycetes</taxon>
        <taxon>Hypocreomycetidae</taxon>
        <taxon>Hypocreales</taxon>
        <taxon>Stachybotryaceae</taxon>
        <taxon>Stachybotrys</taxon>
    </lineage>
</organism>
<proteinExistence type="predicted"/>
<sequence>MRRRQFLLVGAIFIFGICAWSLLRVAPGQPPRSTEAKPGAEGPAKEDVHVPVTWEEQPVVTGDSKPKALSSVASHPITYLIEEAEAQLAETARRQSKTLADAVKEYRRRYGIPPPPHFDKWFEFAKSNDVQLIDEFDTIYDLITPFWGLKPKTIRGRAKEALGFDNALIGVAIRNHEVAFMQGGADWQQNATQGMMEQFIQYLPDMDLAFNIHDEPRVVVPHEDLARLIQKAKTETMPASNAAQELTNEFTAHAPELSNGNSFEETKLTRFNVFAHQPTWTNSRMSCSPDSPSRSLDDDEGADDVSKYALSELGFVYNATAMADICLTPSLKSTYGFFDRPNAYNIVHDLFPIFSQSKISSYSDIIYPSPWYWFEKVSYDEGKDMAWDKKASKLYWRGSTTGGFSRNGGWRRQHRQNFVQKINAATKTKIMVNKGGEQHPEWEVQEKFRGDYRDLIDINFSHVGQCDPGDCDAQIEFFNVKEYVEQQDAWANKYLLDIDGNAFSGRFYAFLQSRSLTFKLAIFKEWHYEWLKPWVHYIPLSLQGTDWLEAIRFFSREPAGQSEAQRIAASSRDWANKVVRKVDMEVWFFRLLLEYARVIDDNRGTIGFELAQRAEKI</sequence>
<reference evidence="4" key="1">
    <citation type="journal article" date="2021" name="Nat. Commun.">
        <title>Genetic determinants of endophytism in the Arabidopsis root mycobiome.</title>
        <authorList>
            <person name="Mesny F."/>
            <person name="Miyauchi S."/>
            <person name="Thiergart T."/>
            <person name="Pickel B."/>
            <person name="Atanasova L."/>
            <person name="Karlsson M."/>
            <person name="Huettel B."/>
            <person name="Barry K.W."/>
            <person name="Haridas S."/>
            <person name="Chen C."/>
            <person name="Bauer D."/>
            <person name="Andreopoulos W."/>
            <person name="Pangilinan J."/>
            <person name="LaButti K."/>
            <person name="Riley R."/>
            <person name="Lipzen A."/>
            <person name="Clum A."/>
            <person name="Drula E."/>
            <person name="Henrissat B."/>
            <person name="Kohler A."/>
            <person name="Grigoriev I.V."/>
            <person name="Martin F.M."/>
            <person name="Hacquard S."/>
        </authorList>
    </citation>
    <scope>NUCLEOTIDE SEQUENCE</scope>
    <source>
        <strain evidence="4">MPI-CAGE-CH-0235</strain>
    </source>
</reference>
<evidence type="ECO:0000259" key="3">
    <source>
        <dbReference type="SMART" id="SM00672"/>
    </source>
</evidence>
<accession>A0A8K0T6V8</accession>
<dbReference type="EMBL" id="JAGPNK010000001">
    <property type="protein sequence ID" value="KAH7328462.1"/>
    <property type="molecule type" value="Genomic_DNA"/>
</dbReference>
<feature type="coiled-coil region" evidence="1">
    <location>
        <begin position="81"/>
        <end position="109"/>
    </location>
</feature>
<dbReference type="Pfam" id="PF05686">
    <property type="entry name" value="Glyco_transf_90"/>
    <property type="match status" value="1"/>
</dbReference>
<dbReference type="SMART" id="SM00672">
    <property type="entry name" value="CAP10"/>
    <property type="match status" value="1"/>
</dbReference>
<evidence type="ECO:0000256" key="1">
    <source>
        <dbReference type="SAM" id="Coils"/>
    </source>
</evidence>
<evidence type="ECO:0000313" key="4">
    <source>
        <dbReference type="EMBL" id="KAH7328462.1"/>
    </source>
</evidence>
<dbReference type="PANTHER" id="PTHR12203">
    <property type="entry name" value="KDEL LYS-ASP-GLU-LEU CONTAINING - RELATED"/>
    <property type="match status" value="1"/>
</dbReference>
<keyword evidence="1" id="KW-0175">Coiled coil</keyword>
<dbReference type="OrthoDB" id="541052at2759"/>